<dbReference type="RefSeq" id="WP_075797899.1">
    <property type="nucleotide sequence ID" value="NZ_CP015583.1"/>
</dbReference>
<reference evidence="2" key="3">
    <citation type="submission" date="2023-09" db="EMBL/GenBank/DDBJ databases">
        <authorList>
            <person name="Schober I."/>
            <person name="Bunk B."/>
        </authorList>
    </citation>
    <scope>NUCLEOTIDE SEQUENCE</scope>
    <source>
        <strain evidence="2">DSM 103800</strain>
    </source>
</reference>
<dbReference type="STRING" id="257708.RGI145_07700"/>
<name>A0A1L7AE33_9PROT</name>
<dbReference type="SUPFAM" id="SSF50346">
    <property type="entry name" value="PRC-barrel domain"/>
    <property type="match status" value="1"/>
</dbReference>
<dbReference type="Proteomes" id="UP001258945">
    <property type="component" value="Unassembled WGS sequence"/>
</dbReference>
<organism evidence="1 3">
    <name type="scientific">Roseomonas gilardii</name>
    <dbReference type="NCBI Taxonomy" id="257708"/>
    <lineage>
        <taxon>Bacteria</taxon>
        <taxon>Pseudomonadati</taxon>
        <taxon>Pseudomonadota</taxon>
        <taxon>Alphaproteobacteria</taxon>
        <taxon>Acetobacterales</taxon>
        <taxon>Roseomonadaceae</taxon>
        <taxon>Roseomonas</taxon>
    </lineage>
</organism>
<dbReference type="AlphaFoldDB" id="A0A1L7AE33"/>
<evidence type="ECO:0000313" key="2">
    <source>
        <dbReference type="EMBL" id="MDT8332729.1"/>
    </source>
</evidence>
<reference evidence="2 4" key="2">
    <citation type="journal article" date="2019" name="Microb. Pathog.">
        <title>Comparison of VITEK 2, MALDI-TOF MS, 16S rRNA gene sequencing, and whole-genome sequencing for identification of Roseomonas mucosa.</title>
        <authorList>
            <person name="Rudolph W.W."/>
            <person name="Gunzer F."/>
            <person name="Trauth M."/>
            <person name="Bunk B."/>
            <person name="Bigge R."/>
            <person name="Schrottner P."/>
        </authorList>
    </citation>
    <scope>NUCLEOTIDE SEQUENCE [LARGE SCALE GENOMIC DNA]</scope>
    <source>
        <strain evidence="2 4">DSM 103800</strain>
    </source>
</reference>
<evidence type="ECO:0000313" key="3">
    <source>
        <dbReference type="Proteomes" id="UP000185494"/>
    </source>
</evidence>
<dbReference type="EMBL" id="JAVVDO010000034">
    <property type="protein sequence ID" value="MDT8332729.1"/>
    <property type="molecule type" value="Genomic_DNA"/>
</dbReference>
<reference evidence="1 3" key="1">
    <citation type="submission" date="2016-05" db="EMBL/GenBank/DDBJ databases">
        <title>Complete Genome and Methylome Analysis of Psychrotrophic Bacterial Isolates from Antarctic Lake Untersee.</title>
        <authorList>
            <person name="Fomenkov A."/>
            <person name="Akimov V.N."/>
            <person name="Vasilyeva L.V."/>
            <person name="Andersen D."/>
            <person name="Vincze T."/>
            <person name="Roberts R.J."/>
        </authorList>
    </citation>
    <scope>NUCLEOTIDE SEQUENCE [LARGE SCALE GENOMIC DNA]</scope>
    <source>
        <strain evidence="1 3">U14-5</strain>
    </source>
</reference>
<protein>
    <recommendedName>
        <fullName evidence="5">PRC-barrel domain-containing protein</fullName>
    </recommendedName>
</protein>
<evidence type="ECO:0008006" key="5">
    <source>
        <dbReference type="Google" id="ProtNLM"/>
    </source>
</evidence>
<sequence>MLALLTATPLAAAPNLRGADDLRGKEVWAMDETRIGTVNGVTGAAPSTVVKILPNPALGIGTAPFSVPASLLRDAPEGRLVLDMTPWEFEASVVKARAGVQGRPPGKPPASPR</sequence>
<evidence type="ECO:0000313" key="4">
    <source>
        <dbReference type="Proteomes" id="UP001258945"/>
    </source>
</evidence>
<dbReference type="KEGG" id="rgi:RGI145_07700"/>
<evidence type="ECO:0000313" key="1">
    <source>
        <dbReference type="EMBL" id="APT56990.1"/>
    </source>
</evidence>
<dbReference type="EMBL" id="CP015583">
    <property type="protein sequence ID" value="APT56990.1"/>
    <property type="molecule type" value="Genomic_DNA"/>
</dbReference>
<keyword evidence="4" id="KW-1185">Reference proteome</keyword>
<dbReference type="Proteomes" id="UP000185494">
    <property type="component" value="Chromosome 1"/>
</dbReference>
<dbReference type="InterPro" id="IPR011033">
    <property type="entry name" value="PRC_barrel-like_sf"/>
</dbReference>
<gene>
    <name evidence="1" type="ORF">RGI145_07700</name>
    <name evidence="2" type="ORF">RQ831_16850</name>
</gene>
<accession>A0A1L7AE33</accession>
<proteinExistence type="predicted"/>